<proteinExistence type="predicted"/>
<dbReference type="RefSeq" id="WP_106528744.1">
    <property type="nucleotide sequence ID" value="NZ_PYAW01000002.1"/>
</dbReference>
<evidence type="ECO:0000313" key="2">
    <source>
        <dbReference type="EMBL" id="PSL48362.1"/>
    </source>
</evidence>
<keyword evidence="3" id="KW-1185">Reference proteome</keyword>
<name>A0A2P8HQ82_CHINA</name>
<evidence type="ECO:0000313" key="3">
    <source>
        <dbReference type="Proteomes" id="UP000240971"/>
    </source>
</evidence>
<accession>A0A2P8HQ82</accession>
<reference evidence="2 3" key="1">
    <citation type="submission" date="2018-03" db="EMBL/GenBank/DDBJ databases">
        <title>Genomic Encyclopedia of Archaeal and Bacterial Type Strains, Phase II (KMG-II): from individual species to whole genera.</title>
        <authorList>
            <person name="Goeker M."/>
        </authorList>
    </citation>
    <scope>NUCLEOTIDE SEQUENCE [LARGE SCALE GENOMIC DNA]</scope>
    <source>
        <strain evidence="2 3">DSM 24859</strain>
    </source>
</reference>
<sequence>MKKAKIALTAMAVLAVVGGALAYRAANPIKYFKEGIQNQCTVLTFQAVVPSTTGFQTRLSTASTTLRCPLITVTTVQ</sequence>
<comment type="caution">
    <text evidence="2">The sequence shown here is derived from an EMBL/GenBank/DDBJ whole genome shotgun (WGS) entry which is preliminary data.</text>
</comment>
<gene>
    <name evidence="2" type="ORF">CLV51_1021229</name>
</gene>
<feature type="chain" id="PRO_5015177124" evidence="1">
    <location>
        <begin position="23"/>
        <end position="77"/>
    </location>
</feature>
<evidence type="ECO:0000256" key="1">
    <source>
        <dbReference type="SAM" id="SignalP"/>
    </source>
</evidence>
<dbReference type="Proteomes" id="UP000240971">
    <property type="component" value="Unassembled WGS sequence"/>
</dbReference>
<feature type="signal peptide" evidence="1">
    <location>
        <begin position="1"/>
        <end position="22"/>
    </location>
</feature>
<keyword evidence="1" id="KW-0732">Signal</keyword>
<protein>
    <submittedName>
        <fullName evidence="2">Uncharacterized protein</fullName>
    </submittedName>
</protein>
<organism evidence="2 3">
    <name type="scientific">Chitinophaga niastensis</name>
    <dbReference type="NCBI Taxonomy" id="536980"/>
    <lineage>
        <taxon>Bacteria</taxon>
        <taxon>Pseudomonadati</taxon>
        <taxon>Bacteroidota</taxon>
        <taxon>Chitinophagia</taxon>
        <taxon>Chitinophagales</taxon>
        <taxon>Chitinophagaceae</taxon>
        <taxon>Chitinophaga</taxon>
    </lineage>
</organism>
<dbReference type="EMBL" id="PYAW01000002">
    <property type="protein sequence ID" value="PSL48362.1"/>
    <property type="molecule type" value="Genomic_DNA"/>
</dbReference>
<dbReference type="AlphaFoldDB" id="A0A2P8HQ82"/>